<dbReference type="InterPro" id="IPR001841">
    <property type="entry name" value="Znf_RING"/>
</dbReference>
<evidence type="ECO:0000256" key="3">
    <source>
        <dbReference type="ARBA" id="ARBA00022833"/>
    </source>
</evidence>
<name>A0A384JNU3_BOTFB</name>
<dbReference type="GeneID" id="5425883"/>
<dbReference type="SMART" id="SM00744">
    <property type="entry name" value="RINGv"/>
    <property type="match status" value="1"/>
</dbReference>
<dbReference type="GO" id="GO:0012505">
    <property type="term" value="C:endomembrane system"/>
    <property type="evidence" value="ECO:0007669"/>
    <property type="project" value="TreeGrafter"/>
</dbReference>
<dbReference type="RefSeq" id="XP_001545419.2">
    <property type="nucleotide sequence ID" value="XM_001545369.2"/>
</dbReference>
<accession>A0A384JNU3</accession>
<evidence type="ECO:0000313" key="6">
    <source>
        <dbReference type="EMBL" id="ATZ52057.1"/>
    </source>
</evidence>
<keyword evidence="1" id="KW-0479">Metal-binding</keyword>
<reference evidence="6 7" key="2">
    <citation type="journal article" date="2012" name="Eukaryot. Cell">
        <title>Genome update of Botrytis cinerea strains B05.10 and T4.</title>
        <authorList>
            <person name="Staats M."/>
            <person name="van Kan J.A."/>
        </authorList>
    </citation>
    <scope>NUCLEOTIDE SEQUENCE [LARGE SCALE GENOMIC DNA]</scope>
    <source>
        <strain evidence="6 7">B05.10</strain>
    </source>
</reference>
<dbReference type="GO" id="GO:0008270">
    <property type="term" value="F:zinc ion binding"/>
    <property type="evidence" value="ECO:0007669"/>
    <property type="project" value="UniProtKB-KW"/>
</dbReference>
<evidence type="ECO:0000256" key="1">
    <source>
        <dbReference type="ARBA" id="ARBA00022723"/>
    </source>
</evidence>
<dbReference type="PANTHER" id="PTHR22763:SF162">
    <property type="entry name" value="TRANSMEMBRANE E3 UBIQUITIN-PROTEIN LIGASE 1"/>
    <property type="match status" value="1"/>
</dbReference>
<dbReference type="PANTHER" id="PTHR22763">
    <property type="entry name" value="RING ZINC FINGER PROTEIN"/>
    <property type="match status" value="1"/>
</dbReference>
<dbReference type="Pfam" id="PF13639">
    <property type="entry name" value="zf-RING_2"/>
    <property type="match status" value="1"/>
</dbReference>
<dbReference type="Gene3D" id="3.30.40.10">
    <property type="entry name" value="Zinc/RING finger domain, C3HC4 (zinc finger)"/>
    <property type="match status" value="1"/>
</dbReference>
<dbReference type="InterPro" id="IPR013083">
    <property type="entry name" value="Znf_RING/FYVE/PHD"/>
</dbReference>
<reference evidence="6 7" key="3">
    <citation type="journal article" date="2017" name="Mol. Plant Pathol.">
        <title>A gapless genome sequence of the fungus Botrytis cinerea.</title>
        <authorList>
            <person name="Van Kan J.A."/>
            <person name="Stassen J.H."/>
            <person name="Mosbach A."/>
            <person name="Van Der Lee T.A."/>
            <person name="Faino L."/>
            <person name="Farmer A.D."/>
            <person name="Papasotiriou D.G."/>
            <person name="Zhou S."/>
            <person name="Seidl M.F."/>
            <person name="Cottam E."/>
            <person name="Edel D."/>
            <person name="Hahn M."/>
            <person name="Schwartz D.C."/>
            <person name="Dietrich R.A."/>
            <person name="Widdison S."/>
            <person name="Scalliet G."/>
        </authorList>
    </citation>
    <scope>NUCLEOTIDE SEQUENCE [LARGE SCALE GENOMIC DNA]</scope>
    <source>
        <strain evidence="6 7">B05.10</strain>
    </source>
</reference>
<dbReference type="OrthoDB" id="8062037at2759"/>
<evidence type="ECO:0000256" key="2">
    <source>
        <dbReference type="ARBA" id="ARBA00022771"/>
    </source>
</evidence>
<dbReference type="AlphaFoldDB" id="A0A384JNU3"/>
<dbReference type="GO" id="GO:0061630">
    <property type="term" value="F:ubiquitin protein ligase activity"/>
    <property type="evidence" value="ECO:0007669"/>
    <property type="project" value="TreeGrafter"/>
</dbReference>
<dbReference type="GO" id="GO:0043161">
    <property type="term" value="P:proteasome-mediated ubiquitin-dependent protein catabolic process"/>
    <property type="evidence" value="ECO:0007669"/>
    <property type="project" value="TreeGrafter"/>
</dbReference>
<keyword evidence="3" id="KW-0862">Zinc</keyword>
<dbReference type="PROSITE" id="PS50089">
    <property type="entry name" value="ZF_RING_2"/>
    <property type="match status" value="1"/>
</dbReference>
<dbReference type="InterPro" id="IPR050731">
    <property type="entry name" value="HRD1_E3_ubiq-ligases"/>
</dbReference>
<dbReference type="Proteomes" id="UP000001798">
    <property type="component" value="Chromosome 7"/>
</dbReference>
<sequence>MCLTITLKYMTCGHKELYVRPCGPDSIRCNMMSTHTCNIRSKVCRTCWMLDDFRQAPGYCPEQSMMENDVSLYQAWNLEAETQELNAQLPTIPLPNLPNQYAHFYSTNTVAFDLLNQNALEVLFEIVYQHLDPAFQARIINGENISLADRIQTLNIRQVLLLNYALADASQSLHSDDWRIAMGYRAIIDFHNSEHFTLLEDLQALVDECGICRTSFAHPDEGETNHAVVKTSCNHIFHESCLERWFVSSDRGDCPMCRRMIRGAELPEIPALLEADGPFPEWLAILNRCIRPVIPRPAAVTRLDILRLELEVLEVLELVETAREEFTAAERSVRAASDALQTHEFVPREELRAFQDQLLDHAADIEEQAFRHYQYTLRQHQRTRLIRENLLRDCLRMRERCDHVYGLAQSRYYTVARALRMARDVVAAQNVEEVEEARGEEGI</sequence>
<proteinExistence type="predicted"/>
<reference evidence="6 7" key="1">
    <citation type="journal article" date="2011" name="PLoS Genet.">
        <title>Genomic analysis of the necrotrophic fungal pathogens Sclerotinia sclerotiorum and Botrytis cinerea.</title>
        <authorList>
            <person name="Amselem J."/>
            <person name="Cuomo C.A."/>
            <person name="van Kan J.A."/>
            <person name="Viaud M."/>
            <person name="Benito E.P."/>
            <person name="Couloux A."/>
            <person name="Coutinho P.M."/>
            <person name="de Vries R.P."/>
            <person name="Dyer P.S."/>
            <person name="Fillinger S."/>
            <person name="Fournier E."/>
            <person name="Gout L."/>
            <person name="Hahn M."/>
            <person name="Kohn L."/>
            <person name="Lapalu N."/>
            <person name="Plummer K.M."/>
            <person name="Pradier J.M."/>
            <person name="Quevillon E."/>
            <person name="Sharon A."/>
            <person name="Simon A."/>
            <person name="ten Have A."/>
            <person name="Tudzynski B."/>
            <person name="Tudzynski P."/>
            <person name="Wincker P."/>
            <person name="Andrew M."/>
            <person name="Anthouard V."/>
            <person name="Beever R.E."/>
            <person name="Beffa R."/>
            <person name="Benoit I."/>
            <person name="Bouzid O."/>
            <person name="Brault B."/>
            <person name="Chen Z."/>
            <person name="Choquer M."/>
            <person name="Collemare J."/>
            <person name="Cotton P."/>
            <person name="Danchin E.G."/>
            <person name="Da Silva C."/>
            <person name="Gautier A."/>
            <person name="Giraud C."/>
            <person name="Giraud T."/>
            <person name="Gonzalez C."/>
            <person name="Grossetete S."/>
            <person name="Guldener U."/>
            <person name="Henrissat B."/>
            <person name="Howlett B.J."/>
            <person name="Kodira C."/>
            <person name="Kretschmer M."/>
            <person name="Lappartient A."/>
            <person name="Leroch M."/>
            <person name="Levis C."/>
            <person name="Mauceli E."/>
            <person name="Neuveglise C."/>
            <person name="Oeser B."/>
            <person name="Pearson M."/>
            <person name="Poulain J."/>
            <person name="Poussereau N."/>
            <person name="Quesneville H."/>
            <person name="Rascle C."/>
            <person name="Schumacher J."/>
            <person name="Segurens B."/>
            <person name="Sexton A."/>
            <person name="Silva E."/>
            <person name="Sirven C."/>
            <person name="Soanes D.M."/>
            <person name="Talbot N.J."/>
            <person name="Templeton M."/>
            <person name="Yandava C."/>
            <person name="Yarden O."/>
            <person name="Zeng Q."/>
            <person name="Rollins J.A."/>
            <person name="Lebrun M.H."/>
            <person name="Dickman M."/>
        </authorList>
    </citation>
    <scope>NUCLEOTIDE SEQUENCE [LARGE SCALE GENOMIC DNA]</scope>
    <source>
        <strain evidence="6 7">B05.10</strain>
    </source>
</reference>
<evidence type="ECO:0000313" key="7">
    <source>
        <dbReference type="Proteomes" id="UP000001798"/>
    </source>
</evidence>
<dbReference type="SMART" id="SM01197">
    <property type="entry name" value="FANCL_C"/>
    <property type="match status" value="1"/>
</dbReference>
<evidence type="ECO:0000256" key="4">
    <source>
        <dbReference type="PROSITE-ProRule" id="PRU00175"/>
    </source>
</evidence>
<organism evidence="6 7">
    <name type="scientific">Botryotinia fuckeliana (strain B05.10)</name>
    <name type="common">Noble rot fungus</name>
    <name type="synonym">Botrytis cinerea</name>
    <dbReference type="NCBI Taxonomy" id="332648"/>
    <lineage>
        <taxon>Eukaryota</taxon>
        <taxon>Fungi</taxon>
        <taxon>Dikarya</taxon>
        <taxon>Ascomycota</taxon>
        <taxon>Pezizomycotina</taxon>
        <taxon>Leotiomycetes</taxon>
        <taxon>Helotiales</taxon>
        <taxon>Sclerotiniaceae</taxon>
        <taxon>Botrytis</taxon>
    </lineage>
</organism>
<dbReference type="SMART" id="SM00184">
    <property type="entry name" value="RING"/>
    <property type="match status" value="1"/>
</dbReference>
<dbReference type="InterPro" id="IPR011016">
    <property type="entry name" value="Znf_RING-CH"/>
</dbReference>
<gene>
    <name evidence="6" type="ORF">BCIN_07g05790</name>
</gene>
<dbReference type="CDD" id="cd16448">
    <property type="entry name" value="RING-H2"/>
    <property type="match status" value="1"/>
</dbReference>
<dbReference type="KEGG" id="bfu:BCIN_07g05790"/>
<evidence type="ECO:0000259" key="5">
    <source>
        <dbReference type="PROSITE" id="PS50089"/>
    </source>
</evidence>
<keyword evidence="7" id="KW-1185">Reference proteome</keyword>
<dbReference type="SUPFAM" id="SSF57850">
    <property type="entry name" value="RING/U-box"/>
    <property type="match status" value="1"/>
</dbReference>
<keyword evidence="2 4" id="KW-0863">Zinc-finger</keyword>
<feature type="domain" description="RING-type" evidence="5">
    <location>
        <begin position="209"/>
        <end position="258"/>
    </location>
</feature>
<dbReference type="EMBL" id="CP009811">
    <property type="protein sequence ID" value="ATZ52057.1"/>
    <property type="molecule type" value="Genomic_DNA"/>
</dbReference>
<dbReference type="VEuPathDB" id="FungiDB:Bcin07g05790"/>
<protein>
    <recommendedName>
        <fullName evidence="5">RING-type domain-containing protein</fullName>
    </recommendedName>
</protein>